<dbReference type="EMBL" id="BOSE01000009">
    <property type="protein sequence ID" value="GIP18477.1"/>
    <property type="molecule type" value="Genomic_DNA"/>
</dbReference>
<feature type="transmembrane region" description="Helical" evidence="1">
    <location>
        <begin position="148"/>
        <end position="166"/>
    </location>
</feature>
<gene>
    <name evidence="2" type="primary">cdd3_1</name>
    <name evidence="2" type="ORF">J40TS1_41190</name>
</gene>
<dbReference type="AlphaFoldDB" id="A0A919YSM7"/>
<evidence type="ECO:0000313" key="2">
    <source>
        <dbReference type="EMBL" id="GIP18477.1"/>
    </source>
</evidence>
<dbReference type="CDD" id="cd21809">
    <property type="entry name" value="ABC-2_lan_permease-like"/>
    <property type="match status" value="1"/>
</dbReference>
<feature type="transmembrane region" description="Helical" evidence="1">
    <location>
        <begin position="103"/>
        <end position="128"/>
    </location>
</feature>
<feature type="transmembrane region" description="Helical" evidence="1">
    <location>
        <begin position="60"/>
        <end position="82"/>
    </location>
</feature>
<dbReference type="Proteomes" id="UP000683139">
    <property type="component" value="Unassembled WGS sequence"/>
</dbReference>
<feature type="transmembrane region" description="Helical" evidence="1">
    <location>
        <begin position="20"/>
        <end position="40"/>
    </location>
</feature>
<comment type="caution">
    <text evidence="2">The sequence shown here is derived from an EMBL/GenBank/DDBJ whole genome shotgun (WGS) entry which is preliminary data.</text>
</comment>
<accession>A0A919YSM7</accession>
<organism evidence="2 3">
    <name type="scientific">Paenibacillus montaniterrae</name>
    <dbReference type="NCBI Taxonomy" id="429341"/>
    <lineage>
        <taxon>Bacteria</taxon>
        <taxon>Bacillati</taxon>
        <taxon>Bacillota</taxon>
        <taxon>Bacilli</taxon>
        <taxon>Bacillales</taxon>
        <taxon>Paenibacillaceae</taxon>
        <taxon>Paenibacillus</taxon>
    </lineage>
</organism>
<reference evidence="2" key="1">
    <citation type="submission" date="2021-03" db="EMBL/GenBank/DDBJ databases">
        <title>Antimicrobial resistance genes in bacteria isolated from Japanese honey, and their potential for conferring macrolide and lincosamide resistance in the American foulbrood pathogen Paenibacillus larvae.</title>
        <authorList>
            <person name="Okamoto M."/>
            <person name="Kumagai M."/>
            <person name="Kanamori H."/>
            <person name="Takamatsu D."/>
        </authorList>
    </citation>
    <scope>NUCLEOTIDE SEQUENCE</scope>
    <source>
        <strain evidence="2">J40TS1</strain>
    </source>
</reference>
<feature type="transmembrane region" description="Helical" evidence="1">
    <location>
        <begin position="211"/>
        <end position="231"/>
    </location>
</feature>
<proteinExistence type="predicted"/>
<evidence type="ECO:0000256" key="1">
    <source>
        <dbReference type="SAM" id="Phobius"/>
    </source>
</evidence>
<sequence length="237" mass="25969">MMLSKLLGSEWMKIKRKGLWFLTLLGPLGVIGLTMVNYGVRKDYLLAQSEDDWAYYLDNVAALTPMALVLGIVILTSLLASIEAQTNAWKMWLALPVRRGSVYLSKYLIAAVLLLVSSCILAVGTAVYGMTLGLGDDIPWLSILEYSFYPWVASQALIALHLWCALTSSNQGFTVSLGIVGVIAVIIPVYLPDWVIWKWPSLVSELDNPWSSGVIGVGAGLLLFMAGMLHFSRKDVG</sequence>
<name>A0A919YSM7_9BACL</name>
<feature type="transmembrane region" description="Helical" evidence="1">
    <location>
        <begin position="173"/>
        <end position="191"/>
    </location>
</feature>
<keyword evidence="1" id="KW-1133">Transmembrane helix</keyword>
<dbReference type="Pfam" id="PF12730">
    <property type="entry name" value="ABC2_membrane_4"/>
    <property type="match status" value="1"/>
</dbReference>
<keyword evidence="3" id="KW-1185">Reference proteome</keyword>
<protein>
    <submittedName>
        <fullName evidence="2">Multidrug ABC transporter permease</fullName>
    </submittedName>
</protein>
<keyword evidence="1" id="KW-0812">Transmembrane</keyword>
<evidence type="ECO:0000313" key="3">
    <source>
        <dbReference type="Proteomes" id="UP000683139"/>
    </source>
</evidence>
<keyword evidence="1" id="KW-0472">Membrane</keyword>